<evidence type="ECO:0000256" key="2">
    <source>
        <dbReference type="SAM" id="MobiDB-lite"/>
    </source>
</evidence>
<dbReference type="InterPro" id="IPR013763">
    <property type="entry name" value="Cyclin-like_dom"/>
</dbReference>
<dbReference type="Gene3D" id="1.10.472.10">
    <property type="entry name" value="Cyclin-like"/>
    <property type="match status" value="2"/>
</dbReference>
<feature type="domain" description="Cyclin-like" evidence="3">
    <location>
        <begin position="73"/>
        <end position="176"/>
    </location>
</feature>
<dbReference type="OrthoDB" id="25002at2759"/>
<comment type="similarity">
    <text evidence="1">Belongs to the cyclin family.</text>
</comment>
<reference evidence="4 5" key="1">
    <citation type="submission" date="2014-04" db="EMBL/GenBank/DDBJ databases">
        <authorList>
            <consortium name="DOE Joint Genome Institute"/>
            <person name="Kuo A."/>
            <person name="Zuccaro A."/>
            <person name="Kohler A."/>
            <person name="Nagy L.G."/>
            <person name="Floudas D."/>
            <person name="Copeland A."/>
            <person name="Barry K.W."/>
            <person name="Cichocki N."/>
            <person name="Veneault-Fourrey C."/>
            <person name="LaButti K."/>
            <person name="Lindquist E.A."/>
            <person name="Lipzen A."/>
            <person name="Lundell T."/>
            <person name="Morin E."/>
            <person name="Murat C."/>
            <person name="Sun H."/>
            <person name="Tunlid A."/>
            <person name="Henrissat B."/>
            <person name="Grigoriev I.V."/>
            <person name="Hibbett D.S."/>
            <person name="Martin F."/>
            <person name="Nordberg H.P."/>
            <person name="Cantor M.N."/>
            <person name="Hua S.X."/>
        </authorList>
    </citation>
    <scope>NUCLEOTIDE SEQUENCE [LARGE SCALE GENOMIC DNA]</scope>
    <source>
        <strain evidence="4 5">MAFF 305830</strain>
    </source>
</reference>
<dbReference type="GO" id="GO:0016538">
    <property type="term" value="F:cyclin-dependent protein serine/threonine kinase regulator activity"/>
    <property type="evidence" value="ECO:0007669"/>
    <property type="project" value="InterPro"/>
</dbReference>
<evidence type="ECO:0000313" key="4">
    <source>
        <dbReference type="EMBL" id="KIM25752.1"/>
    </source>
</evidence>
<gene>
    <name evidence="4" type="ORF">M408DRAFT_73915</name>
</gene>
<keyword evidence="5" id="KW-1185">Reference proteome</keyword>
<feature type="domain" description="Cyclin-like" evidence="3">
    <location>
        <begin position="189"/>
        <end position="264"/>
    </location>
</feature>
<organism evidence="4 5">
    <name type="scientific">Serendipita vermifera MAFF 305830</name>
    <dbReference type="NCBI Taxonomy" id="933852"/>
    <lineage>
        <taxon>Eukaryota</taxon>
        <taxon>Fungi</taxon>
        <taxon>Dikarya</taxon>
        <taxon>Basidiomycota</taxon>
        <taxon>Agaricomycotina</taxon>
        <taxon>Agaricomycetes</taxon>
        <taxon>Sebacinales</taxon>
        <taxon>Serendipitaceae</taxon>
        <taxon>Serendipita</taxon>
    </lineage>
</organism>
<dbReference type="InterPro" id="IPR006671">
    <property type="entry name" value="Cyclin_N"/>
</dbReference>
<dbReference type="InterPro" id="IPR043198">
    <property type="entry name" value="Cyclin/Ssn8"/>
</dbReference>
<reference evidence="5" key="2">
    <citation type="submission" date="2015-01" db="EMBL/GenBank/DDBJ databases">
        <title>Evolutionary Origins and Diversification of the Mycorrhizal Mutualists.</title>
        <authorList>
            <consortium name="DOE Joint Genome Institute"/>
            <consortium name="Mycorrhizal Genomics Consortium"/>
            <person name="Kohler A."/>
            <person name="Kuo A."/>
            <person name="Nagy L.G."/>
            <person name="Floudas D."/>
            <person name="Copeland A."/>
            <person name="Barry K.W."/>
            <person name="Cichocki N."/>
            <person name="Veneault-Fourrey C."/>
            <person name="LaButti K."/>
            <person name="Lindquist E.A."/>
            <person name="Lipzen A."/>
            <person name="Lundell T."/>
            <person name="Morin E."/>
            <person name="Murat C."/>
            <person name="Riley R."/>
            <person name="Ohm R."/>
            <person name="Sun H."/>
            <person name="Tunlid A."/>
            <person name="Henrissat B."/>
            <person name="Grigoriev I.V."/>
            <person name="Hibbett D.S."/>
            <person name="Martin F."/>
        </authorList>
    </citation>
    <scope>NUCLEOTIDE SEQUENCE [LARGE SCALE GENOMIC DNA]</scope>
    <source>
        <strain evidence="5">MAFF 305830</strain>
    </source>
</reference>
<dbReference type="InterPro" id="IPR036915">
    <property type="entry name" value="Cyclin-like_sf"/>
</dbReference>
<keyword evidence="1" id="KW-0195">Cyclin</keyword>
<dbReference type="PANTHER" id="PTHR10026">
    <property type="entry name" value="CYCLIN"/>
    <property type="match status" value="1"/>
</dbReference>
<feature type="region of interest" description="Disordered" evidence="2">
    <location>
        <begin position="386"/>
        <end position="425"/>
    </location>
</feature>
<dbReference type="CDD" id="cd20546">
    <property type="entry name" value="CYCLIN_SpCG1C_ScCTK2-like_rpt2"/>
    <property type="match status" value="1"/>
</dbReference>
<dbReference type="GO" id="GO:0006357">
    <property type="term" value="P:regulation of transcription by RNA polymerase II"/>
    <property type="evidence" value="ECO:0007669"/>
    <property type="project" value="InterPro"/>
</dbReference>
<dbReference type="EMBL" id="KN824311">
    <property type="protein sequence ID" value="KIM25752.1"/>
    <property type="molecule type" value="Genomic_DNA"/>
</dbReference>
<feature type="region of interest" description="Disordered" evidence="2">
    <location>
        <begin position="300"/>
        <end position="338"/>
    </location>
</feature>
<dbReference type="Proteomes" id="UP000054097">
    <property type="component" value="Unassembled WGS sequence"/>
</dbReference>
<evidence type="ECO:0000313" key="5">
    <source>
        <dbReference type="Proteomes" id="UP000054097"/>
    </source>
</evidence>
<dbReference type="Pfam" id="PF00134">
    <property type="entry name" value="Cyclin_N"/>
    <property type="match status" value="1"/>
</dbReference>
<dbReference type="HOGENOM" id="CLU_043176_0_0_1"/>
<dbReference type="AlphaFoldDB" id="A0A0C2X958"/>
<dbReference type="STRING" id="933852.A0A0C2X958"/>
<evidence type="ECO:0000256" key="1">
    <source>
        <dbReference type="RuleBase" id="RU000383"/>
    </source>
</evidence>
<proteinExistence type="inferred from homology"/>
<dbReference type="SUPFAM" id="SSF47954">
    <property type="entry name" value="Cyclin-like"/>
    <property type="match status" value="2"/>
</dbReference>
<dbReference type="SMART" id="SM00385">
    <property type="entry name" value="CYCLIN"/>
    <property type="match status" value="2"/>
</dbReference>
<name>A0A0C2X958_SERVB</name>
<feature type="compositionally biased region" description="Low complexity" evidence="2">
    <location>
        <begin position="25"/>
        <end position="34"/>
    </location>
</feature>
<accession>A0A0C2X958</accession>
<feature type="compositionally biased region" description="Polar residues" evidence="2">
    <location>
        <begin position="8"/>
        <end position="17"/>
    </location>
</feature>
<sequence>MEVEKPSNPVNEGTNGSLIPPNAGSSSTSSTVTSKTRRHRAYFTPEEVSLLSQKQGTGASQDTQEKMRQLACTFMEAVGQRMGFPRKTIATSQTLYHRFRLFFPLKDFSYFDVAQATLYVSAKMHDTIKKPQDILDVGYTVRYPHLVNVTGVADIDSERKAEDRRKLLAIERLVLETICFNFTIQMAFPYVIKFSKNLHVSKELTKLAWRLCADSHRTVTGLQYPPHAVALASIYLAGLLASFEVVTPAASEEMVKTKALVDLLSESGDWEEKYLVKVDDLQMICHSILDLLVSQAGSIPQSYRTSPTTPSSPSPYPSPRTPNPFKSGPSGTFQPNSEESHVFTASHLTRLKIALRKQEATLKTNGHTFRKRSASQNINEIIQGVSSRPQVADPSNPPSESTEVPNGVVGKNEGTVRFLFGPDQD</sequence>
<evidence type="ECO:0000259" key="3">
    <source>
        <dbReference type="SMART" id="SM00385"/>
    </source>
</evidence>
<feature type="compositionally biased region" description="Pro residues" evidence="2">
    <location>
        <begin position="310"/>
        <end position="322"/>
    </location>
</feature>
<feature type="region of interest" description="Disordered" evidence="2">
    <location>
        <begin position="1"/>
        <end position="38"/>
    </location>
</feature>
<protein>
    <recommendedName>
        <fullName evidence="3">Cyclin-like domain-containing protein</fullName>
    </recommendedName>
</protein>